<dbReference type="InterPro" id="IPR004364">
    <property type="entry name" value="Aa-tRNA-synt_II"/>
</dbReference>
<gene>
    <name evidence="16" type="primary">lysU</name>
    <name evidence="13" type="synonym">lysS</name>
    <name evidence="16" type="ORF">TRIP_B350284</name>
</gene>
<evidence type="ECO:0000256" key="13">
    <source>
        <dbReference type="HAMAP-Rule" id="MF_00252"/>
    </source>
</evidence>
<dbReference type="InterPro" id="IPR018149">
    <property type="entry name" value="Lys-tRNA-synth_II_C"/>
</dbReference>
<dbReference type="InterPro" id="IPR006195">
    <property type="entry name" value="aa-tRNA-synth_II"/>
</dbReference>
<keyword evidence="8 13" id="KW-0067">ATP-binding</keyword>
<dbReference type="GO" id="GO:0000287">
    <property type="term" value="F:magnesium ion binding"/>
    <property type="evidence" value="ECO:0007669"/>
    <property type="project" value="UniProtKB-UniRule"/>
</dbReference>
<protein>
    <recommendedName>
        <fullName evidence="13">Lysine--tRNA ligase</fullName>
        <ecNumber evidence="13">6.1.1.6</ecNumber>
    </recommendedName>
    <alternativeName>
        <fullName evidence="13">Lysyl-tRNA synthetase</fullName>
        <shortName evidence="13">LysRS</shortName>
    </alternativeName>
</protein>
<dbReference type="EMBL" id="UPXX01000029">
    <property type="protein sequence ID" value="VBB45267.1"/>
    <property type="molecule type" value="Genomic_DNA"/>
</dbReference>
<proteinExistence type="inferred from homology"/>
<dbReference type="InterPro" id="IPR045864">
    <property type="entry name" value="aa-tRNA-synth_II/BPL/LPL"/>
</dbReference>
<dbReference type="PIRSF" id="PIRSF039101">
    <property type="entry name" value="LysRS2"/>
    <property type="match status" value="1"/>
</dbReference>
<keyword evidence="6 13" id="KW-0479">Metal-binding</keyword>
<organism evidence="16">
    <name type="scientific">Uncultured Desulfatiglans sp</name>
    <dbReference type="NCBI Taxonomy" id="1748965"/>
    <lineage>
        <taxon>Bacteria</taxon>
        <taxon>Pseudomonadati</taxon>
        <taxon>Thermodesulfobacteriota</taxon>
        <taxon>Desulfobacteria</taxon>
        <taxon>Desulfatiglandales</taxon>
        <taxon>Desulfatiglandaceae</taxon>
        <taxon>Desulfatiglans</taxon>
        <taxon>environmental samples</taxon>
    </lineage>
</organism>
<dbReference type="PROSITE" id="PS50862">
    <property type="entry name" value="AA_TRNA_LIGASE_II"/>
    <property type="match status" value="1"/>
</dbReference>
<dbReference type="AlphaFoldDB" id="A0A653AB32"/>
<comment type="catalytic activity">
    <reaction evidence="12 13 14">
        <text>tRNA(Lys) + L-lysine + ATP = L-lysyl-tRNA(Lys) + AMP + diphosphate</text>
        <dbReference type="Rhea" id="RHEA:20792"/>
        <dbReference type="Rhea" id="RHEA-COMP:9696"/>
        <dbReference type="Rhea" id="RHEA-COMP:9697"/>
        <dbReference type="ChEBI" id="CHEBI:30616"/>
        <dbReference type="ChEBI" id="CHEBI:32551"/>
        <dbReference type="ChEBI" id="CHEBI:33019"/>
        <dbReference type="ChEBI" id="CHEBI:78442"/>
        <dbReference type="ChEBI" id="CHEBI:78529"/>
        <dbReference type="ChEBI" id="CHEBI:456215"/>
        <dbReference type="EC" id="6.1.1.6"/>
    </reaction>
</comment>
<accession>A0A653AB32</accession>
<dbReference type="Gene3D" id="3.30.930.10">
    <property type="entry name" value="Bira Bifunctional Protein, Domain 2"/>
    <property type="match status" value="1"/>
</dbReference>
<evidence type="ECO:0000256" key="9">
    <source>
        <dbReference type="ARBA" id="ARBA00022842"/>
    </source>
</evidence>
<comment type="cofactor">
    <cofactor evidence="13 14">
        <name>Mg(2+)</name>
        <dbReference type="ChEBI" id="CHEBI:18420"/>
    </cofactor>
    <text evidence="13 14">Binds 3 Mg(2+) ions per subunit.</text>
</comment>
<dbReference type="InterPro" id="IPR034762">
    <property type="entry name" value="Lys-tRNA-ligase_II_bac/euk"/>
</dbReference>
<dbReference type="HAMAP" id="MF_00252">
    <property type="entry name" value="Lys_tRNA_synth_class2"/>
    <property type="match status" value="1"/>
</dbReference>
<name>A0A653AB32_UNCDX</name>
<evidence type="ECO:0000256" key="6">
    <source>
        <dbReference type="ARBA" id="ARBA00022723"/>
    </source>
</evidence>
<feature type="binding site" evidence="13">
    <location>
        <position position="414"/>
    </location>
    <ligand>
        <name>Mg(2+)</name>
        <dbReference type="ChEBI" id="CHEBI:18420"/>
        <label>1</label>
    </ligand>
</feature>
<keyword evidence="5 13" id="KW-0436">Ligase</keyword>
<dbReference type="EC" id="6.1.1.6" evidence="13"/>
<dbReference type="InterPro" id="IPR012340">
    <property type="entry name" value="NA-bd_OB-fold"/>
</dbReference>
<evidence type="ECO:0000313" key="16">
    <source>
        <dbReference type="EMBL" id="VBB45267.1"/>
    </source>
</evidence>
<keyword evidence="11 13" id="KW-0030">Aminoacyl-tRNA synthetase</keyword>
<evidence type="ECO:0000256" key="12">
    <source>
        <dbReference type="ARBA" id="ARBA00048573"/>
    </source>
</evidence>
<dbReference type="PANTHER" id="PTHR42918">
    <property type="entry name" value="LYSYL-TRNA SYNTHETASE"/>
    <property type="match status" value="1"/>
</dbReference>
<dbReference type="CDD" id="cd04322">
    <property type="entry name" value="LysRS_N"/>
    <property type="match status" value="1"/>
</dbReference>
<dbReference type="GO" id="GO:0004824">
    <property type="term" value="F:lysine-tRNA ligase activity"/>
    <property type="evidence" value="ECO:0007669"/>
    <property type="project" value="UniProtKB-UniRule"/>
</dbReference>
<comment type="similarity">
    <text evidence="2 13">Belongs to the class-II aminoacyl-tRNA synthetase family.</text>
</comment>
<dbReference type="PRINTS" id="PR00982">
    <property type="entry name" value="TRNASYNTHLYS"/>
</dbReference>
<evidence type="ECO:0000256" key="3">
    <source>
        <dbReference type="ARBA" id="ARBA00011738"/>
    </source>
</evidence>
<evidence type="ECO:0000256" key="5">
    <source>
        <dbReference type="ARBA" id="ARBA00022598"/>
    </source>
</evidence>
<evidence type="ECO:0000259" key="15">
    <source>
        <dbReference type="PROSITE" id="PS50862"/>
    </source>
</evidence>
<evidence type="ECO:0000256" key="7">
    <source>
        <dbReference type="ARBA" id="ARBA00022741"/>
    </source>
</evidence>
<reference evidence="16" key="1">
    <citation type="submission" date="2018-07" db="EMBL/GenBank/DDBJ databases">
        <authorList>
            <consortium name="Genoscope - CEA"/>
            <person name="William W."/>
        </authorList>
    </citation>
    <scope>NUCLEOTIDE SEQUENCE</scope>
    <source>
        <strain evidence="16">IK1</strain>
    </source>
</reference>
<dbReference type="PANTHER" id="PTHR42918:SF15">
    <property type="entry name" value="LYSINE--TRNA LIGASE, CHLOROPLASTIC_MITOCHONDRIAL"/>
    <property type="match status" value="1"/>
</dbReference>
<dbReference type="GO" id="GO:0006430">
    <property type="term" value="P:lysyl-tRNA aminoacylation"/>
    <property type="evidence" value="ECO:0007669"/>
    <property type="project" value="UniProtKB-UniRule"/>
</dbReference>
<dbReference type="SUPFAM" id="SSF55681">
    <property type="entry name" value="Class II aaRS and biotin synthetases"/>
    <property type="match status" value="1"/>
</dbReference>
<keyword evidence="10 13" id="KW-0648">Protein biosynthesis</keyword>
<evidence type="ECO:0000256" key="8">
    <source>
        <dbReference type="ARBA" id="ARBA00022840"/>
    </source>
</evidence>
<dbReference type="Gene3D" id="2.40.50.140">
    <property type="entry name" value="Nucleic acid-binding proteins"/>
    <property type="match status" value="1"/>
</dbReference>
<dbReference type="CDD" id="cd00775">
    <property type="entry name" value="LysRS_core"/>
    <property type="match status" value="1"/>
</dbReference>
<dbReference type="FunFam" id="3.30.930.10:FF:000001">
    <property type="entry name" value="Lysine--tRNA ligase"/>
    <property type="match status" value="1"/>
</dbReference>
<dbReference type="SUPFAM" id="SSF50249">
    <property type="entry name" value="Nucleic acid-binding proteins"/>
    <property type="match status" value="1"/>
</dbReference>
<dbReference type="Pfam" id="PF01336">
    <property type="entry name" value="tRNA_anti-codon"/>
    <property type="match status" value="1"/>
</dbReference>
<comment type="subunit">
    <text evidence="3 13">Homodimer.</text>
</comment>
<dbReference type="InterPro" id="IPR004365">
    <property type="entry name" value="NA-bd_OB_tRNA"/>
</dbReference>
<dbReference type="InterPro" id="IPR044136">
    <property type="entry name" value="Lys-tRNA-ligase_II_N"/>
</dbReference>
<evidence type="ECO:0000256" key="2">
    <source>
        <dbReference type="ARBA" id="ARBA00008226"/>
    </source>
</evidence>
<evidence type="ECO:0000256" key="14">
    <source>
        <dbReference type="RuleBase" id="RU000336"/>
    </source>
</evidence>
<evidence type="ECO:0000256" key="4">
    <source>
        <dbReference type="ARBA" id="ARBA00022490"/>
    </source>
</evidence>
<keyword evidence="9 13" id="KW-0460">Magnesium</keyword>
<comment type="subcellular location">
    <subcellularLocation>
        <location evidence="1 13">Cytoplasm</location>
    </subcellularLocation>
</comment>
<dbReference type="GO" id="GO:0005829">
    <property type="term" value="C:cytosol"/>
    <property type="evidence" value="ECO:0007669"/>
    <property type="project" value="TreeGrafter"/>
</dbReference>
<evidence type="ECO:0000256" key="11">
    <source>
        <dbReference type="ARBA" id="ARBA00023146"/>
    </source>
</evidence>
<keyword evidence="7 13" id="KW-0547">Nucleotide-binding</keyword>
<dbReference type="GO" id="GO:0005524">
    <property type="term" value="F:ATP binding"/>
    <property type="evidence" value="ECO:0007669"/>
    <property type="project" value="UniProtKB-UniRule"/>
</dbReference>
<dbReference type="NCBIfam" id="TIGR00499">
    <property type="entry name" value="lysS_bact"/>
    <property type="match status" value="1"/>
</dbReference>
<dbReference type="GO" id="GO:0000049">
    <property type="term" value="F:tRNA binding"/>
    <property type="evidence" value="ECO:0007669"/>
    <property type="project" value="TreeGrafter"/>
</dbReference>
<dbReference type="GO" id="GO:0042803">
    <property type="term" value="F:protein homodimerization activity"/>
    <property type="evidence" value="ECO:0007669"/>
    <property type="project" value="UniProtKB-ARBA"/>
</dbReference>
<dbReference type="NCBIfam" id="NF001756">
    <property type="entry name" value="PRK00484.1"/>
    <property type="match status" value="1"/>
</dbReference>
<evidence type="ECO:0000256" key="1">
    <source>
        <dbReference type="ARBA" id="ARBA00004496"/>
    </source>
</evidence>
<feature type="binding site" evidence="13">
    <location>
        <position position="414"/>
    </location>
    <ligand>
        <name>Mg(2+)</name>
        <dbReference type="ChEBI" id="CHEBI:18420"/>
        <label>2</label>
    </ligand>
</feature>
<feature type="domain" description="Aminoacyl-transfer RNA synthetases class-II family profile" evidence="15">
    <location>
        <begin position="177"/>
        <end position="491"/>
    </location>
</feature>
<dbReference type="FunFam" id="2.40.50.140:FF:000024">
    <property type="entry name" value="Lysine--tRNA ligase"/>
    <property type="match status" value="1"/>
</dbReference>
<feature type="binding site" evidence="13">
    <location>
        <position position="407"/>
    </location>
    <ligand>
        <name>Mg(2+)</name>
        <dbReference type="ChEBI" id="CHEBI:18420"/>
        <label>1</label>
    </ligand>
</feature>
<dbReference type="Pfam" id="PF00152">
    <property type="entry name" value="tRNA-synt_2"/>
    <property type="match status" value="1"/>
</dbReference>
<sequence>MAKAVAKSGTVFEERLEKAEKLKAMGVELYPAGFRPSMRIAEAAERFGSMDADALEASEEVHSLAGRIVAWRDFGKAAFIHIKDGTGRIQAYVKKDQVSEREFEIFRLMDIGDHIGLWGRFFRTRTGELTLLADGLKLLSKSLRPLPEKWHGLTDVETRYRQRYLDLIVNDRVREVFLLRSRIIQSIRLYFLARDFLEVETPMMQPIPGGATARPFKTYHNALGMHFYLRVAPELYLKRLIVGGMDRVFEINRNFRNEGISVKHNPEFTMLEFYMAHATFEDLMAFTEGLFTHVLQETLGRLVIDYQGAQIDFTPPWKKVSLFDALKDLGEVPEAILHDEAEAVRFAEERDIAVQEKEGHAKLLTKLFDVLVEPKLIQPTFVSGYPTAVSPLSRRNDEDPGLTDRFELFIGGKEIANAFTELNDPVDQRGRFEEQVAMREAGDEEAQFMDEDYVAALEYGMPPTGGEGIGIDRVVMLLTDSPSIRDVILFPHMRNR</sequence>
<keyword evidence="4 13" id="KW-0963">Cytoplasm</keyword>
<dbReference type="InterPro" id="IPR002313">
    <property type="entry name" value="Lys-tRNA-ligase_II"/>
</dbReference>
<evidence type="ECO:0000256" key="10">
    <source>
        <dbReference type="ARBA" id="ARBA00022917"/>
    </source>
</evidence>